<protein>
    <submittedName>
        <fullName evidence="9">TrkA-N domain protein</fullName>
    </submittedName>
</protein>
<keyword evidence="3" id="KW-0633">Potassium transport</keyword>
<dbReference type="PANTHER" id="PTHR43833:SF5">
    <property type="entry name" value="TRK SYSTEM POTASSIUM UPTAKE PROTEIN TRKA"/>
    <property type="match status" value="1"/>
</dbReference>
<dbReference type="Gene3D" id="3.30.70.1450">
    <property type="entry name" value="Regulator of K+ conductance, C-terminal domain"/>
    <property type="match status" value="1"/>
</dbReference>
<evidence type="ECO:0000256" key="2">
    <source>
        <dbReference type="ARBA" id="ARBA00022448"/>
    </source>
</evidence>
<dbReference type="PRINTS" id="PR00335">
    <property type="entry name" value="KUPTAKETRKA"/>
</dbReference>
<keyword evidence="6" id="KW-0406">Ion transport</keyword>
<dbReference type="PROSITE" id="PS51202">
    <property type="entry name" value="RCK_C"/>
    <property type="match status" value="1"/>
</dbReference>
<dbReference type="HOGENOM" id="CLU_046525_2_3_2"/>
<dbReference type="SUPFAM" id="SSF51735">
    <property type="entry name" value="NAD(P)-binding Rossmann-fold domains"/>
    <property type="match status" value="1"/>
</dbReference>
<dbReference type="EMBL" id="CP002551">
    <property type="protein sequence ID" value="ADZ10422.1"/>
    <property type="molecule type" value="Genomic_DNA"/>
</dbReference>
<dbReference type="KEGG" id="mel:Metbo_2208"/>
<dbReference type="InterPro" id="IPR050721">
    <property type="entry name" value="Trk_Ktr_HKT_K-transport"/>
</dbReference>
<evidence type="ECO:0000259" key="7">
    <source>
        <dbReference type="PROSITE" id="PS51201"/>
    </source>
</evidence>
<dbReference type="GeneID" id="10278672"/>
<dbReference type="Proteomes" id="UP000007490">
    <property type="component" value="Chromosome"/>
</dbReference>
<dbReference type="InterPro" id="IPR003148">
    <property type="entry name" value="RCK_N"/>
</dbReference>
<proteinExistence type="predicted"/>
<organism evidence="9 10">
    <name type="scientific">Methanobacterium lacus (strain AL-21)</name>
    <dbReference type="NCBI Taxonomy" id="877455"/>
    <lineage>
        <taxon>Archaea</taxon>
        <taxon>Methanobacteriati</taxon>
        <taxon>Methanobacteriota</taxon>
        <taxon>Methanomada group</taxon>
        <taxon>Methanobacteria</taxon>
        <taxon>Methanobacteriales</taxon>
        <taxon>Methanobacteriaceae</taxon>
        <taxon>Methanobacterium</taxon>
    </lineage>
</organism>
<keyword evidence="2" id="KW-0813">Transport</keyword>
<dbReference type="PANTHER" id="PTHR43833">
    <property type="entry name" value="POTASSIUM CHANNEL PROTEIN 2-RELATED-RELATED"/>
    <property type="match status" value="1"/>
</dbReference>
<feature type="domain" description="RCK N-terminal" evidence="7">
    <location>
        <begin position="1"/>
        <end position="116"/>
    </location>
</feature>
<evidence type="ECO:0000313" key="10">
    <source>
        <dbReference type="Proteomes" id="UP000007490"/>
    </source>
</evidence>
<dbReference type="InterPro" id="IPR006037">
    <property type="entry name" value="RCK_C"/>
</dbReference>
<dbReference type="InterPro" id="IPR006036">
    <property type="entry name" value="K_uptake_TrkA"/>
</dbReference>
<evidence type="ECO:0000256" key="6">
    <source>
        <dbReference type="ARBA" id="ARBA00023065"/>
    </source>
</evidence>
<dbReference type="InterPro" id="IPR036291">
    <property type="entry name" value="NAD(P)-bd_dom_sf"/>
</dbReference>
<dbReference type="GO" id="GO:0005886">
    <property type="term" value="C:plasma membrane"/>
    <property type="evidence" value="ECO:0007669"/>
    <property type="project" value="InterPro"/>
</dbReference>
<dbReference type="Pfam" id="PF02080">
    <property type="entry name" value="TrkA_C"/>
    <property type="match status" value="1"/>
</dbReference>
<dbReference type="eggNOG" id="arCOG01957">
    <property type="taxonomic scope" value="Archaea"/>
</dbReference>
<gene>
    <name evidence="9" type="ordered locus">Metbo_2208</name>
</gene>
<evidence type="ECO:0000313" key="9">
    <source>
        <dbReference type="EMBL" id="ADZ10422.1"/>
    </source>
</evidence>
<dbReference type="RefSeq" id="WP_013645773.1">
    <property type="nucleotide sequence ID" value="NC_015216.1"/>
</dbReference>
<evidence type="ECO:0000256" key="4">
    <source>
        <dbReference type="ARBA" id="ARBA00022958"/>
    </source>
</evidence>
<dbReference type="PROSITE" id="PS51201">
    <property type="entry name" value="RCK_N"/>
    <property type="match status" value="1"/>
</dbReference>
<name>F0TCF5_METLA</name>
<dbReference type="Pfam" id="PF02254">
    <property type="entry name" value="TrkA_N"/>
    <property type="match status" value="1"/>
</dbReference>
<evidence type="ECO:0000259" key="8">
    <source>
        <dbReference type="PROSITE" id="PS51202"/>
    </source>
</evidence>
<evidence type="ECO:0000256" key="3">
    <source>
        <dbReference type="ARBA" id="ARBA00022538"/>
    </source>
</evidence>
<dbReference type="OrthoDB" id="24929at2157"/>
<accession>F0TCF5</accession>
<dbReference type="STRING" id="877455.Metbo_2208"/>
<dbReference type="Gene3D" id="3.40.50.720">
    <property type="entry name" value="NAD(P)-binding Rossmann-like Domain"/>
    <property type="match status" value="1"/>
</dbReference>
<reference evidence="9 10" key="2">
    <citation type="journal article" date="2014" name="Int. J. Syst. Evol. Microbiol.">
        <title>Methanobacterium paludis sp. nov. and a novel strain of Methanobacterium lacus isolated from northern peatlands.</title>
        <authorList>
            <person name="Cadillo-Quiroz H."/>
            <person name="Brauer S.L."/>
            <person name="Goodson N."/>
            <person name="Yavitt J.B."/>
            <person name="Zinder S.H."/>
        </authorList>
    </citation>
    <scope>NUCLEOTIDE SEQUENCE [LARGE SCALE GENOMIC DNA]</scope>
    <source>
        <strain evidence="9 10">AL-21</strain>
    </source>
</reference>
<dbReference type="GO" id="GO:0015079">
    <property type="term" value="F:potassium ion transmembrane transporter activity"/>
    <property type="evidence" value="ECO:0007669"/>
    <property type="project" value="InterPro"/>
</dbReference>
<comment type="function">
    <text evidence="1">Part of a potassium transport system.</text>
</comment>
<dbReference type="InterPro" id="IPR036721">
    <property type="entry name" value="RCK_C_sf"/>
</dbReference>
<sequence length="216" mass="23038">MYVVIMGGGRVGLALASSLVSVGNDVTLIENNLDLCSNAASELDAMVICGNGTDIKTLKEANIADADVFVAATGNDEANLLSCILVKDYKIPKVIARVSNPDHDDAFRKVGIDVVVSPELTAAGYLEKLITRPKIADLIVIGKGNAELLDISVNNKKVIGKKIGEVSPTDNYIIAAIYKNGEIKIPKEGMMLKEGDKISILAKTHAIKEVTKKFTQ</sequence>
<dbReference type="SUPFAM" id="SSF116726">
    <property type="entry name" value="TrkA C-terminal domain-like"/>
    <property type="match status" value="1"/>
</dbReference>
<keyword evidence="4" id="KW-0630">Potassium</keyword>
<evidence type="ECO:0000256" key="5">
    <source>
        <dbReference type="ARBA" id="ARBA00023027"/>
    </source>
</evidence>
<dbReference type="AlphaFoldDB" id="F0TCF5"/>
<reference evidence="10" key="1">
    <citation type="submission" date="2011-02" db="EMBL/GenBank/DDBJ databases">
        <title>Complete sequence of Methanobacterium sp. AL-21.</title>
        <authorList>
            <consortium name="US DOE Joint Genome Institute"/>
            <person name="Lucas S."/>
            <person name="Copeland A."/>
            <person name="Lapidus A."/>
            <person name="Cheng J.-F."/>
            <person name="Goodwin L."/>
            <person name="Pitluck S."/>
            <person name="Chertkov O."/>
            <person name="Detter J.C."/>
            <person name="Han C."/>
            <person name="Tapia R."/>
            <person name="Land M."/>
            <person name="Hauser L."/>
            <person name="Kyrpides N."/>
            <person name="Ivanova N."/>
            <person name="Mikhailova N."/>
            <person name="Pagani I."/>
            <person name="Cadillo-Quiroz H."/>
            <person name="Imachi H."/>
            <person name="Zinder S."/>
            <person name="Liu W."/>
            <person name="Woyke T."/>
        </authorList>
    </citation>
    <scope>NUCLEOTIDE SEQUENCE [LARGE SCALE GENOMIC DNA]</scope>
    <source>
        <strain evidence="10">AL-21</strain>
    </source>
</reference>
<keyword evidence="5" id="KW-0520">NAD</keyword>
<evidence type="ECO:0000256" key="1">
    <source>
        <dbReference type="ARBA" id="ARBA00003660"/>
    </source>
</evidence>
<keyword evidence="10" id="KW-1185">Reference proteome</keyword>
<feature type="domain" description="RCK C-terminal" evidence="8">
    <location>
        <begin position="133"/>
        <end position="216"/>
    </location>
</feature>